<dbReference type="InterPro" id="IPR020449">
    <property type="entry name" value="Tscrpt_reg_AraC-type_HTH"/>
</dbReference>
<keyword evidence="3" id="KW-0804">Transcription</keyword>
<feature type="domain" description="HTH araC/xylS-type" evidence="4">
    <location>
        <begin position="250"/>
        <end position="328"/>
    </location>
</feature>
<dbReference type="Proteomes" id="UP001501697">
    <property type="component" value="Unassembled WGS sequence"/>
</dbReference>
<sequence>MSVVGGPVIRRVIDAARDAGTRDELLASVGLAPNIPPRDAAREVVAADAYYDLLERVTPPGDHSLPLRYASLLRADDLGALGLGLKTAPTVRDALVRLVRYILVLSDTLEYELQEGRHPALVMSRPSHRRGAQLANECALAAVASVLWTTAGDDLPLTEVSFRHPGPTSSAEHETFFGCPVRFDAERNAIGFTPSALERPTQLGDEGLSAYFLAELDVLKRETRDPSVRALVYVAVADALPDGVPRRTVIARRLGMSERTLHRRLADEGVTFQSVARAAQLDTAETLLAQTANSLGEIAFLAGFSDQSAFSRAFRAHAGCTPMAFRAAAAG</sequence>
<dbReference type="Pfam" id="PF12833">
    <property type="entry name" value="HTH_18"/>
    <property type="match status" value="1"/>
</dbReference>
<dbReference type="PROSITE" id="PS00041">
    <property type="entry name" value="HTH_ARAC_FAMILY_1"/>
    <property type="match status" value="1"/>
</dbReference>
<reference evidence="6" key="1">
    <citation type="journal article" date="2019" name="Int. J. Syst. Evol. Microbiol.">
        <title>The Global Catalogue of Microorganisms (GCM) 10K type strain sequencing project: providing services to taxonomists for standard genome sequencing and annotation.</title>
        <authorList>
            <consortium name="The Broad Institute Genomics Platform"/>
            <consortium name="The Broad Institute Genome Sequencing Center for Infectious Disease"/>
            <person name="Wu L."/>
            <person name="Ma J."/>
        </authorList>
    </citation>
    <scope>NUCLEOTIDE SEQUENCE [LARGE SCALE GENOMIC DNA]</scope>
    <source>
        <strain evidence="6">JCM 16544</strain>
    </source>
</reference>
<dbReference type="PANTHER" id="PTHR47894">
    <property type="entry name" value="HTH-TYPE TRANSCRIPTIONAL REGULATOR GADX"/>
    <property type="match status" value="1"/>
</dbReference>
<evidence type="ECO:0000313" key="5">
    <source>
        <dbReference type="EMBL" id="GAA3641707.1"/>
    </source>
</evidence>
<dbReference type="PRINTS" id="PR00032">
    <property type="entry name" value="HTHARAC"/>
</dbReference>
<comment type="caution">
    <text evidence="5">The sequence shown here is derived from an EMBL/GenBank/DDBJ whole genome shotgun (WGS) entry which is preliminary data.</text>
</comment>
<dbReference type="InterPro" id="IPR018060">
    <property type="entry name" value="HTH_AraC"/>
</dbReference>
<dbReference type="SMART" id="SM00342">
    <property type="entry name" value="HTH_ARAC"/>
    <property type="match status" value="1"/>
</dbReference>
<keyword evidence="6" id="KW-1185">Reference proteome</keyword>
<dbReference type="EMBL" id="BAAAYU010000005">
    <property type="protein sequence ID" value="GAA3641707.1"/>
    <property type="molecule type" value="Genomic_DNA"/>
</dbReference>
<protein>
    <recommendedName>
        <fullName evidence="4">HTH araC/xylS-type domain-containing protein</fullName>
    </recommendedName>
</protein>
<organism evidence="5 6">
    <name type="scientific">Microbacterium awajiense</name>
    <dbReference type="NCBI Taxonomy" id="415214"/>
    <lineage>
        <taxon>Bacteria</taxon>
        <taxon>Bacillati</taxon>
        <taxon>Actinomycetota</taxon>
        <taxon>Actinomycetes</taxon>
        <taxon>Micrococcales</taxon>
        <taxon>Microbacteriaceae</taxon>
        <taxon>Microbacterium</taxon>
    </lineage>
</organism>
<dbReference type="InterPro" id="IPR009057">
    <property type="entry name" value="Homeodomain-like_sf"/>
</dbReference>
<evidence type="ECO:0000256" key="2">
    <source>
        <dbReference type="ARBA" id="ARBA00023125"/>
    </source>
</evidence>
<keyword evidence="1" id="KW-0805">Transcription regulation</keyword>
<dbReference type="Gene3D" id="1.10.10.60">
    <property type="entry name" value="Homeodomain-like"/>
    <property type="match status" value="1"/>
</dbReference>
<evidence type="ECO:0000313" key="6">
    <source>
        <dbReference type="Proteomes" id="UP001501697"/>
    </source>
</evidence>
<evidence type="ECO:0000256" key="3">
    <source>
        <dbReference type="ARBA" id="ARBA00023163"/>
    </source>
</evidence>
<name>A0ABP7AWP1_9MICO</name>
<dbReference type="SUPFAM" id="SSF46689">
    <property type="entry name" value="Homeodomain-like"/>
    <property type="match status" value="1"/>
</dbReference>
<dbReference type="RefSeq" id="WP_344739399.1">
    <property type="nucleotide sequence ID" value="NZ_BAAAYU010000005.1"/>
</dbReference>
<evidence type="ECO:0000259" key="4">
    <source>
        <dbReference type="PROSITE" id="PS01124"/>
    </source>
</evidence>
<dbReference type="PANTHER" id="PTHR47894:SF4">
    <property type="entry name" value="HTH-TYPE TRANSCRIPTIONAL REGULATOR GADX"/>
    <property type="match status" value="1"/>
</dbReference>
<gene>
    <name evidence="5" type="ORF">GCM10022200_26870</name>
</gene>
<dbReference type="Pfam" id="PF12625">
    <property type="entry name" value="Arabinose_bd"/>
    <property type="match status" value="1"/>
</dbReference>
<evidence type="ECO:0000256" key="1">
    <source>
        <dbReference type="ARBA" id="ARBA00023015"/>
    </source>
</evidence>
<keyword evidence="2" id="KW-0238">DNA-binding</keyword>
<dbReference type="PROSITE" id="PS01124">
    <property type="entry name" value="HTH_ARAC_FAMILY_2"/>
    <property type="match status" value="1"/>
</dbReference>
<proteinExistence type="predicted"/>
<accession>A0ABP7AWP1</accession>
<dbReference type="InterPro" id="IPR032687">
    <property type="entry name" value="AraC-type_N"/>
</dbReference>
<dbReference type="InterPro" id="IPR018062">
    <property type="entry name" value="HTH_AraC-typ_CS"/>
</dbReference>